<protein>
    <submittedName>
        <fullName evidence="15">Structural maintenance of chromosomes protein 6</fullName>
        <ecNumber evidence="15">3.6.4.13</ecNumber>
    </submittedName>
</protein>
<feature type="compositionally biased region" description="Basic and acidic residues" evidence="13">
    <location>
        <begin position="319"/>
        <end position="342"/>
    </location>
</feature>
<dbReference type="EMBL" id="JBBBZM010000013">
    <property type="protein sequence ID" value="KAL0639249.1"/>
    <property type="molecule type" value="Genomic_DNA"/>
</dbReference>
<feature type="region of interest" description="Disordered" evidence="13">
    <location>
        <begin position="364"/>
        <end position="398"/>
    </location>
</feature>
<keyword evidence="15" id="KW-0378">Hydrolase</keyword>
<feature type="compositionally biased region" description="Basic and acidic residues" evidence="13">
    <location>
        <begin position="364"/>
        <end position="385"/>
    </location>
</feature>
<evidence type="ECO:0000256" key="9">
    <source>
        <dbReference type="ARBA" id="ARBA00023172"/>
    </source>
</evidence>
<evidence type="ECO:0000256" key="8">
    <source>
        <dbReference type="ARBA" id="ARBA00023054"/>
    </source>
</evidence>
<sequence>MAASKRRRSAQEESDVDSDLEDGAPASTRLSTSKRVRTSEDNDEDGYDWDAEEASTQRATLEIRKKMSEVTQNCHKFLEIKFGPFMNFVIGHNGSGKSAILTAITLALGGKATSTNRGSAMRSFIKEGEDVARITVKIKNSGDGFKQDQYDDVIVVERNFNRDGSSGYKLKSKQGKIISSKKDELDEICDYFGLQVDNPMNVLTQDLARAFLSSSTNPEKYKFFAKGVQLEQLDQDYSLIKNGIDSTEAVLQTKIDDLSELKANMDRWEEKVEQLKSHTTLRDRVKNLQYQMAWIQVRDAEKQLNSFKNGLEVSQNKVSRAEAERETASTKFEEVNRTHEQLSQKIQGENETLIPLRDAKKAAKSELDNNKKDLQGLQTTERELKGTLTGANKKIKETTEEIRKEEERLKSADGGSNVQLMEAQRNAEAEVLRIGAEIVTHEQQNKDDQATYQVAKRDFDEATKNVGEKKIEIDNKQRGLHQISAAEGDFIKGFNARLPTLLNAISNENAFHVKPVGPIGTFITLRDPKWWSVLERFFGNSLTAFVVTNYDDSEILRRLMRKYSCELPLHITPMKTLNLIEPDPRFNTVYRIIEVADENVRRHLIIANSIEQVILIENLNEANNVMERRRPNDNISACFSLNLRRIGWGMKVGGNNGAMGVTPVAAYDQRPRMRTDIGAQTLLIREEIQRLMHELDELKRVMQEKQRVFGELERSIQGYTRRKRDLELKLHRAEDKIEEFKSKIEEAAQDSRLNTLEARLKTYQETLRITEASYEELVISRDKLNLTADQLVAQVKSTSQDLALAEHQVVELQAELFESDRRRTQCLTDKNHWYEQLEKYQGEATRIEQELATQQATVEDYTEKASHICPRIEVSDRETGDTLDTRLIKLHKELARAEATLGGTAEHIHQKSAEASQHYTDAKNQRRDFTKLLTIETRVYNERKRRWGLFQRFISARARAQFTWMMSERAFKGRLRLEHTRKPPELIIEVQPGQEETGNRGPKTLSGGEKSFSTICLLLSLWEAMGSPIRCLDEFDVFMDAINRNISVNMMIKAAERSVGKQFILITPQTMNNTNTSTQVKVIRMADPERNNGNQTRIDAQI</sequence>
<dbReference type="GO" id="GO:0016787">
    <property type="term" value="F:hydrolase activity"/>
    <property type="evidence" value="ECO:0007669"/>
    <property type="project" value="UniProtKB-KW"/>
</dbReference>
<evidence type="ECO:0000313" key="16">
    <source>
        <dbReference type="Proteomes" id="UP001447188"/>
    </source>
</evidence>
<evidence type="ECO:0000256" key="11">
    <source>
        <dbReference type="ARBA" id="ARBA00023242"/>
    </source>
</evidence>
<dbReference type="Gene3D" id="1.10.287.1490">
    <property type="match status" value="1"/>
</dbReference>
<dbReference type="SUPFAM" id="SSF75553">
    <property type="entry name" value="Smc hinge domain"/>
    <property type="match status" value="1"/>
</dbReference>
<dbReference type="InterPro" id="IPR027417">
    <property type="entry name" value="P-loop_NTPase"/>
</dbReference>
<feature type="region of interest" description="Disordered" evidence="13">
    <location>
        <begin position="318"/>
        <end position="344"/>
    </location>
</feature>
<comment type="caution">
    <text evidence="15">The sequence shown here is derived from an EMBL/GenBank/DDBJ whole genome shotgun (WGS) entry which is preliminary data.</text>
</comment>
<dbReference type="EC" id="3.6.4.13" evidence="15"/>
<comment type="subcellular location">
    <subcellularLocation>
        <location evidence="2">Chromosome</location>
    </subcellularLocation>
    <subcellularLocation>
        <location evidence="1">Nucleus</location>
    </subcellularLocation>
</comment>
<keyword evidence="5" id="KW-0547">Nucleotide-binding</keyword>
<evidence type="ECO:0000256" key="6">
    <source>
        <dbReference type="ARBA" id="ARBA00022763"/>
    </source>
</evidence>
<accession>A0ABR3GTK7</accession>
<feature type="region of interest" description="Disordered" evidence="13">
    <location>
        <begin position="902"/>
        <end position="922"/>
    </location>
</feature>
<evidence type="ECO:0000256" key="10">
    <source>
        <dbReference type="ARBA" id="ARBA00023204"/>
    </source>
</evidence>
<reference evidence="15 16" key="1">
    <citation type="submission" date="2024-02" db="EMBL/GenBank/DDBJ databases">
        <title>Discinaceae phylogenomics.</title>
        <authorList>
            <person name="Dirks A.C."/>
            <person name="James T.Y."/>
        </authorList>
    </citation>
    <scope>NUCLEOTIDE SEQUENCE [LARGE SCALE GENOMIC DNA]</scope>
    <source>
        <strain evidence="15 16">ACD0624</strain>
    </source>
</reference>
<keyword evidence="9" id="KW-0233">DNA recombination</keyword>
<keyword evidence="6" id="KW-0227">DNA damage</keyword>
<dbReference type="InterPro" id="IPR036277">
    <property type="entry name" value="SMC_hinge_sf"/>
</dbReference>
<keyword evidence="10" id="KW-0234">DNA repair</keyword>
<comment type="similarity">
    <text evidence="3">Belongs to the SMC family. SMC6 subfamily.</text>
</comment>
<evidence type="ECO:0000256" key="5">
    <source>
        <dbReference type="ARBA" id="ARBA00022741"/>
    </source>
</evidence>
<dbReference type="GO" id="GO:0003724">
    <property type="term" value="F:RNA helicase activity"/>
    <property type="evidence" value="ECO:0007669"/>
    <property type="project" value="UniProtKB-EC"/>
</dbReference>
<keyword evidence="4" id="KW-0158">Chromosome</keyword>
<gene>
    <name evidence="15" type="primary">smc6</name>
    <name evidence="15" type="ORF">Q9L58_001710</name>
</gene>
<organism evidence="15 16">
    <name type="scientific">Discina gigas</name>
    <dbReference type="NCBI Taxonomy" id="1032678"/>
    <lineage>
        <taxon>Eukaryota</taxon>
        <taxon>Fungi</taxon>
        <taxon>Dikarya</taxon>
        <taxon>Ascomycota</taxon>
        <taxon>Pezizomycotina</taxon>
        <taxon>Pezizomycetes</taxon>
        <taxon>Pezizales</taxon>
        <taxon>Discinaceae</taxon>
        <taxon>Discina</taxon>
    </lineage>
</organism>
<dbReference type="Pfam" id="PF02463">
    <property type="entry name" value="SMC_N"/>
    <property type="match status" value="1"/>
</dbReference>
<keyword evidence="11" id="KW-0539">Nucleus</keyword>
<feature type="region of interest" description="Disordered" evidence="13">
    <location>
        <begin position="1"/>
        <end position="54"/>
    </location>
</feature>
<evidence type="ECO:0000256" key="1">
    <source>
        <dbReference type="ARBA" id="ARBA00004123"/>
    </source>
</evidence>
<feature type="coiled-coil region" evidence="12">
    <location>
        <begin position="685"/>
        <end position="864"/>
    </location>
</feature>
<dbReference type="PANTHER" id="PTHR19306:SF6">
    <property type="entry name" value="STRUCTURAL MAINTENANCE OF CHROMOSOMES PROTEIN 6"/>
    <property type="match status" value="1"/>
</dbReference>
<dbReference type="Gene3D" id="3.40.50.300">
    <property type="entry name" value="P-loop containing nucleotide triphosphate hydrolases"/>
    <property type="match status" value="2"/>
</dbReference>
<keyword evidence="7" id="KW-0067">ATP-binding</keyword>
<dbReference type="Proteomes" id="UP001447188">
    <property type="component" value="Unassembled WGS sequence"/>
</dbReference>
<evidence type="ECO:0000256" key="3">
    <source>
        <dbReference type="ARBA" id="ARBA00006793"/>
    </source>
</evidence>
<evidence type="ECO:0000256" key="13">
    <source>
        <dbReference type="SAM" id="MobiDB-lite"/>
    </source>
</evidence>
<feature type="domain" description="RecF/RecN/SMC N-terminal" evidence="14">
    <location>
        <begin position="78"/>
        <end position="1083"/>
    </location>
</feature>
<dbReference type="SUPFAM" id="SSF52540">
    <property type="entry name" value="P-loop containing nucleoside triphosphate hydrolases"/>
    <property type="match status" value="1"/>
</dbReference>
<proteinExistence type="inferred from homology"/>
<feature type="compositionally biased region" description="Acidic residues" evidence="13">
    <location>
        <begin position="41"/>
        <end position="53"/>
    </location>
</feature>
<feature type="compositionally biased region" description="Acidic residues" evidence="13">
    <location>
        <begin position="12"/>
        <end position="22"/>
    </location>
</feature>
<dbReference type="PANTHER" id="PTHR19306">
    <property type="entry name" value="STRUCTURAL MAINTENANCE OF CHROMOSOMES 5,6 SMC5, SMC6"/>
    <property type="match status" value="1"/>
</dbReference>
<keyword evidence="8 12" id="KW-0175">Coiled coil</keyword>
<evidence type="ECO:0000256" key="7">
    <source>
        <dbReference type="ARBA" id="ARBA00022840"/>
    </source>
</evidence>
<dbReference type="InterPro" id="IPR003395">
    <property type="entry name" value="RecF/RecN/SMC_N"/>
</dbReference>
<evidence type="ECO:0000313" key="15">
    <source>
        <dbReference type="EMBL" id="KAL0639249.1"/>
    </source>
</evidence>
<evidence type="ECO:0000256" key="4">
    <source>
        <dbReference type="ARBA" id="ARBA00022454"/>
    </source>
</evidence>
<evidence type="ECO:0000259" key="14">
    <source>
        <dbReference type="Pfam" id="PF02463"/>
    </source>
</evidence>
<evidence type="ECO:0000256" key="2">
    <source>
        <dbReference type="ARBA" id="ARBA00004286"/>
    </source>
</evidence>
<name>A0ABR3GTK7_9PEZI</name>
<dbReference type="SUPFAM" id="SSF57997">
    <property type="entry name" value="Tropomyosin"/>
    <property type="match status" value="1"/>
</dbReference>
<keyword evidence="16" id="KW-1185">Reference proteome</keyword>
<evidence type="ECO:0000256" key="12">
    <source>
        <dbReference type="SAM" id="Coils"/>
    </source>
</evidence>